<dbReference type="EMBL" id="KN825030">
    <property type="protein sequence ID" value="KIK95645.1"/>
    <property type="molecule type" value="Genomic_DNA"/>
</dbReference>
<reference evidence="2 3" key="1">
    <citation type="submission" date="2014-04" db="EMBL/GenBank/DDBJ databases">
        <authorList>
            <consortium name="DOE Joint Genome Institute"/>
            <person name="Kuo A."/>
            <person name="Kohler A."/>
            <person name="Jargeat P."/>
            <person name="Nagy L.G."/>
            <person name="Floudas D."/>
            <person name="Copeland A."/>
            <person name="Barry K.W."/>
            <person name="Cichocki N."/>
            <person name="Veneault-Fourrey C."/>
            <person name="LaButti K."/>
            <person name="Lindquist E.A."/>
            <person name="Lipzen A."/>
            <person name="Lundell T."/>
            <person name="Morin E."/>
            <person name="Murat C."/>
            <person name="Sun H."/>
            <person name="Tunlid A."/>
            <person name="Henrissat B."/>
            <person name="Grigoriev I.V."/>
            <person name="Hibbett D.S."/>
            <person name="Martin F."/>
            <person name="Nordberg H.P."/>
            <person name="Cantor M.N."/>
            <person name="Hua S.X."/>
        </authorList>
    </citation>
    <scope>NUCLEOTIDE SEQUENCE [LARGE SCALE GENOMIC DNA]</scope>
    <source>
        <strain evidence="2 3">Ve08.2h10</strain>
    </source>
</reference>
<evidence type="ECO:0008006" key="4">
    <source>
        <dbReference type="Google" id="ProtNLM"/>
    </source>
</evidence>
<sequence length="240" mass="26758">PPAPKRATLVSQQRQFKKLITPFRSPLRLPPTVDGPSQGANNRDLEPTIIPEREWSRADPGRKETDKYLSTSQRKSAVPKTLKVAAQFKSPLIDSAAALTDCRGTIRLTPTIQTLERKLQLLNRAVQVKENNEDEVLTRVAKKWTEAAREVAYEVWDIIRGGANTVDGTTSCGASWGWDTKTEDASGELGNNDLSWAPDSTMRLALEEEVDERTSLATMLRQLGITPETLGWDNDRDTFL</sequence>
<proteinExistence type="predicted"/>
<keyword evidence="3" id="KW-1185">Reference proteome</keyword>
<dbReference type="InParanoid" id="A0A0D0E9B9"/>
<dbReference type="OrthoDB" id="27934at2759"/>
<protein>
    <recommendedName>
        <fullName evidence="4">Swi5-dependent recombination DNA repair protein 1</fullName>
    </recommendedName>
</protein>
<dbReference type="Proteomes" id="UP000054538">
    <property type="component" value="Unassembled WGS sequence"/>
</dbReference>
<name>A0A0D0E9B9_9AGAM</name>
<dbReference type="HOGENOM" id="CLU_082181_0_0_1"/>
<feature type="compositionally biased region" description="Basic and acidic residues" evidence="1">
    <location>
        <begin position="43"/>
        <end position="67"/>
    </location>
</feature>
<feature type="non-terminal residue" evidence="2">
    <location>
        <position position="1"/>
    </location>
</feature>
<feature type="non-terminal residue" evidence="2">
    <location>
        <position position="240"/>
    </location>
</feature>
<evidence type="ECO:0000313" key="3">
    <source>
        <dbReference type="Proteomes" id="UP000054538"/>
    </source>
</evidence>
<gene>
    <name evidence="2" type="ORF">PAXRUDRAFT_75115</name>
</gene>
<evidence type="ECO:0000256" key="1">
    <source>
        <dbReference type="SAM" id="MobiDB-lite"/>
    </source>
</evidence>
<dbReference type="Gene3D" id="6.10.140.1020">
    <property type="match status" value="1"/>
</dbReference>
<feature type="region of interest" description="Disordered" evidence="1">
    <location>
        <begin position="24"/>
        <end position="74"/>
    </location>
</feature>
<dbReference type="AlphaFoldDB" id="A0A0D0E9B9"/>
<evidence type="ECO:0000313" key="2">
    <source>
        <dbReference type="EMBL" id="KIK95645.1"/>
    </source>
</evidence>
<organism evidence="2 3">
    <name type="scientific">Paxillus rubicundulus Ve08.2h10</name>
    <dbReference type="NCBI Taxonomy" id="930991"/>
    <lineage>
        <taxon>Eukaryota</taxon>
        <taxon>Fungi</taxon>
        <taxon>Dikarya</taxon>
        <taxon>Basidiomycota</taxon>
        <taxon>Agaricomycotina</taxon>
        <taxon>Agaricomycetes</taxon>
        <taxon>Agaricomycetidae</taxon>
        <taxon>Boletales</taxon>
        <taxon>Paxilineae</taxon>
        <taxon>Paxillaceae</taxon>
        <taxon>Paxillus</taxon>
    </lineage>
</organism>
<reference evidence="3" key="2">
    <citation type="submission" date="2015-01" db="EMBL/GenBank/DDBJ databases">
        <title>Evolutionary Origins and Diversification of the Mycorrhizal Mutualists.</title>
        <authorList>
            <consortium name="DOE Joint Genome Institute"/>
            <consortium name="Mycorrhizal Genomics Consortium"/>
            <person name="Kohler A."/>
            <person name="Kuo A."/>
            <person name="Nagy L.G."/>
            <person name="Floudas D."/>
            <person name="Copeland A."/>
            <person name="Barry K.W."/>
            <person name="Cichocki N."/>
            <person name="Veneault-Fourrey C."/>
            <person name="LaButti K."/>
            <person name="Lindquist E.A."/>
            <person name="Lipzen A."/>
            <person name="Lundell T."/>
            <person name="Morin E."/>
            <person name="Murat C."/>
            <person name="Riley R."/>
            <person name="Ohm R."/>
            <person name="Sun H."/>
            <person name="Tunlid A."/>
            <person name="Henrissat B."/>
            <person name="Grigoriev I.V."/>
            <person name="Hibbett D.S."/>
            <person name="Martin F."/>
        </authorList>
    </citation>
    <scope>NUCLEOTIDE SEQUENCE [LARGE SCALE GENOMIC DNA]</scope>
    <source>
        <strain evidence="3">Ve08.2h10</strain>
    </source>
</reference>
<dbReference type="STRING" id="930991.A0A0D0E9B9"/>
<accession>A0A0D0E9B9</accession>